<dbReference type="Proteomes" id="UP001324427">
    <property type="component" value="Unassembled WGS sequence"/>
</dbReference>
<dbReference type="EMBL" id="JAVFHQ010000061">
    <property type="protein sequence ID" value="KAK4540816.1"/>
    <property type="molecule type" value="Genomic_DNA"/>
</dbReference>
<evidence type="ECO:0000313" key="1">
    <source>
        <dbReference type="EMBL" id="KAK4540816.1"/>
    </source>
</evidence>
<comment type="caution">
    <text evidence="1">The sequence shown here is derived from an EMBL/GenBank/DDBJ whole genome shotgun (WGS) entry which is preliminary data.</text>
</comment>
<proteinExistence type="predicted"/>
<protein>
    <submittedName>
        <fullName evidence="1">Uncharacterized protein</fullName>
    </submittedName>
</protein>
<dbReference type="AlphaFoldDB" id="A0AAV9J7N4"/>
<evidence type="ECO:0000313" key="2">
    <source>
        <dbReference type="Proteomes" id="UP001324427"/>
    </source>
</evidence>
<accession>A0AAV9J7N4</accession>
<sequence length="96" mass="10459">MSEVTDRNVTRAAIAAGGWNLVWGDPINEWDAVLLIMSIPTGSVALWVEQQTNAQLQKFNQSLSDVKPDIVKQASAFLKALLDGSDQANKASMGWE</sequence>
<name>A0AAV9J7N4_9PEZI</name>
<organism evidence="1 2">
    <name type="scientific">Oleoguttula mirabilis</name>
    <dbReference type="NCBI Taxonomy" id="1507867"/>
    <lineage>
        <taxon>Eukaryota</taxon>
        <taxon>Fungi</taxon>
        <taxon>Dikarya</taxon>
        <taxon>Ascomycota</taxon>
        <taxon>Pezizomycotina</taxon>
        <taxon>Dothideomycetes</taxon>
        <taxon>Dothideomycetidae</taxon>
        <taxon>Mycosphaerellales</taxon>
        <taxon>Teratosphaeriaceae</taxon>
        <taxon>Oleoguttula</taxon>
    </lineage>
</organism>
<keyword evidence="2" id="KW-1185">Reference proteome</keyword>
<gene>
    <name evidence="1" type="ORF">LTR36_008893</name>
</gene>
<reference evidence="1 2" key="1">
    <citation type="submission" date="2021-11" db="EMBL/GenBank/DDBJ databases">
        <title>Black yeast isolated from Biological Soil Crust.</title>
        <authorList>
            <person name="Kurbessoian T."/>
        </authorList>
    </citation>
    <scope>NUCLEOTIDE SEQUENCE [LARGE SCALE GENOMIC DNA]</scope>
    <source>
        <strain evidence="1 2">CCFEE 5522</strain>
    </source>
</reference>